<evidence type="ECO:0000256" key="1">
    <source>
        <dbReference type="SAM" id="MobiDB-lite"/>
    </source>
</evidence>
<name>A0A7S4HTT4_9STRA</name>
<evidence type="ECO:0000313" key="2">
    <source>
        <dbReference type="EMBL" id="CAE2209096.1"/>
    </source>
</evidence>
<organism evidence="2">
    <name type="scientific">Odontella aurita</name>
    <dbReference type="NCBI Taxonomy" id="265563"/>
    <lineage>
        <taxon>Eukaryota</taxon>
        <taxon>Sar</taxon>
        <taxon>Stramenopiles</taxon>
        <taxon>Ochrophyta</taxon>
        <taxon>Bacillariophyta</taxon>
        <taxon>Mediophyceae</taxon>
        <taxon>Biddulphiophycidae</taxon>
        <taxon>Eupodiscales</taxon>
        <taxon>Odontellaceae</taxon>
        <taxon>Odontella</taxon>
    </lineage>
</organism>
<proteinExistence type="predicted"/>
<reference evidence="2" key="1">
    <citation type="submission" date="2021-01" db="EMBL/GenBank/DDBJ databases">
        <authorList>
            <person name="Corre E."/>
            <person name="Pelletier E."/>
            <person name="Niang G."/>
            <person name="Scheremetjew M."/>
            <person name="Finn R."/>
            <person name="Kale V."/>
            <person name="Holt S."/>
            <person name="Cochrane G."/>
            <person name="Meng A."/>
            <person name="Brown T."/>
            <person name="Cohen L."/>
        </authorList>
    </citation>
    <scope>NUCLEOTIDE SEQUENCE</scope>
    <source>
        <strain evidence="2">Isolate 1302-5</strain>
    </source>
</reference>
<dbReference type="AlphaFoldDB" id="A0A7S4HTT4"/>
<sequence length="145" mass="16108">MWRAALRCPGAGAWSHVERKATAGDRSGCVHVASQFRETMRLWWRNVRRGWSACGRSNDGMASIGRPEQCGVTMGDFFASERPKPSTVCSAKANWVRWMETLPDEATCQSNQVPRNQAALPSQSTLSFSDKRQQKADSTSSDVLK</sequence>
<feature type="region of interest" description="Disordered" evidence="1">
    <location>
        <begin position="110"/>
        <end position="145"/>
    </location>
</feature>
<feature type="compositionally biased region" description="Polar residues" evidence="1">
    <location>
        <begin position="110"/>
        <end position="128"/>
    </location>
</feature>
<dbReference type="EMBL" id="HBKQ01005643">
    <property type="protein sequence ID" value="CAE2209096.1"/>
    <property type="molecule type" value="Transcribed_RNA"/>
</dbReference>
<accession>A0A7S4HTT4</accession>
<feature type="compositionally biased region" description="Polar residues" evidence="1">
    <location>
        <begin position="136"/>
        <end position="145"/>
    </location>
</feature>
<gene>
    <name evidence="2" type="ORF">OAUR00152_LOCUS3838</name>
</gene>
<protein>
    <submittedName>
        <fullName evidence="2">Uncharacterized protein</fullName>
    </submittedName>
</protein>